<evidence type="ECO:0000313" key="3">
    <source>
        <dbReference type="Proteomes" id="UP001156870"/>
    </source>
</evidence>
<organism evidence="2 3">
    <name type="scientific">Marinibactrum halimedae</name>
    <dbReference type="NCBI Taxonomy" id="1444977"/>
    <lineage>
        <taxon>Bacteria</taxon>
        <taxon>Pseudomonadati</taxon>
        <taxon>Pseudomonadota</taxon>
        <taxon>Gammaproteobacteria</taxon>
        <taxon>Cellvibrionales</taxon>
        <taxon>Cellvibrionaceae</taxon>
        <taxon>Marinibactrum</taxon>
    </lineage>
</organism>
<sequence length="561" mass="61493">MQKTTISSLALVRDELVATIEDSAKGLEQFIGDNSNAEALQSCVDGLTQITGTLKLIQLQGPYEFSDHILALGKELTPGADGVSEEALSVLTTSFFVLPRYLEYLETTKVDLPELLIPPINEIRALLNRPHLKESHYFSVQQIPRCLPVSNTSTLLGEDFSPVARRLRHMYQVGLLAVLQGKPPKSALAMMKRALERITTISGEYPLTLLWQTGAEGLQSLIESNAEIHKSRKLALSAIDRYLRKIQQEGMPALETKPPEDLVTEFVFWVAMSGDINAPKADFLSKFGVEKMPLTEEELHTQMEALKGPSAQTVQSVMAVLKEELNTSKDMLETSAQAGASEFGELLSALGKIAEILAVIGLTQHSQDLKSQMKVIQSWDGKAIESMDTKALTAVADTLLHVESAISRFETSGSFIQPTQAGQTAVQDIADTQLMEAENIVLKEAESGLALIKRALSSFVESNYDIGHIKNVSTILQTIRGGMTVLHLHRGAKVIVACERFVQDVLMTDDHPAVLQQLLETFADTIISLEYYIDAVKADREADDNILQIAEESLIALGISP</sequence>
<reference evidence="2 3" key="1">
    <citation type="journal article" date="2014" name="Int. J. Syst. Evol. Microbiol.">
        <title>Complete genome sequence of Corynebacterium casei LMG S-19264T (=DSM 44701T), isolated from a smear-ripened cheese.</title>
        <authorList>
            <consortium name="US DOE Joint Genome Institute (JGI-PGF)"/>
            <person name="Walter F."/>
            <person name="Albersmeier A."/>
            <person name="Kalinowski J."/>
            <person name="Ruckert C."/>
        </authorList>
    </citation>
    <scope>NUCLEOTIDE SEQUENCE [LARGE SCALE GENOMIC DNA]</scope>
    <source>
        <strain evidence="2 3">NBRC 110095</strain>
    </source>
</reference>
<name>A0AA37WNK7_9GAMM</name>
<dbReference type="EMBL" id="BSPD01000102">
    <property type="protein sequence ID" value="GLS28129.1"/>
    <property type="molecule type" value="Genomic_DNA"/>
</dbReference>
<evidence type="ECO:0000313" key="2">
    <source>
        <dbReference type="EMBL" id="GLS28129.1"/>
    </source>
</evidence>
<feature type="domain" description="Scaffold protein FimL second" evidence="1">
    <location>
        <begin position="158"/>
        <end position="293"/>
    </location>
</feature>
<dbReference type="InterPro" id="IPR058661">
    <property type="entry name" value="FimL_2nd"/>
</dbReference>
<dbReference type="Pfam" id="PF26379">
    <property type="entry name" value="FimL_2nd"/>
    <property type="match status" value="1"/>
</dbReference>
<keyword evidence="3" id="KW-1185">Reference proteome</keyword>
<accession>A0AA37WNK7</accession>
<protein>
    <recommendedName>
        <fullName evidence="1">Scaffold protein FimL second domain-containing protein</fullName>
    </recommendedName>
</protein>
<proteinExistence type="predicted"/>
<evidence type="ECO:0000259" key="1">
    <source>
        <dbReference type="Pfam" id="PF26379"/>
    </source>
</evidence>
<dbReference type="InterPro" id="IPR036641">
    <property type="entry name" value="HPT_dom_sf"/>
</dbReference>
<gene>
    <name evidence="2" type="primary">fimL</name>
    <name evidence="2" type="ORF">GCM10007877_38480</name>
</gene>
<dbReference type="AlphaFoldDB" id="A0AA37WNK7"/>
<dbReference type="RefSeq" id="WP_232594066.1">
    <property type="nucleotide sequence ID" value="NZ_BSPD01000102.1"/>
</dbReference>
<dbReference type="GO" id="GO:0000160">
    <property type="term" value="P:phosphorelay signal transduction system"/>
    <property type="evidence" value="ECO:0007669"/>
    <property type="project" value="InterPro"/>
</dbReference>
<comment type="caution">
    <text evidence="2">The sequence shown here is derived from an EMBL/GenBank/DDBJ whole genome shotgun (WGS) entry which is preliminary data.</text>
</comment>
<dbReference type="Proteomes" id="UP001156870">
    <property type="component" value="Unassembled WGS sequence"/>
</dbReference>
<dbReference type="SUPFAM" id="SSF47226">
    <property type="entry name" value="Histidine-containing phosphotransfer domain, HPT domain"/>
    <property type="match status" value="2"/>
</dbReference>